<gene>
    <name evidence="1" type="ORF">HPB50_022016</name>
</gene>
<name>A0ACB7T0Q4_HYAAI</name>
<proteinExistence type="predicted"/>
<keyword evidence="2" id="KW-1185">Reference proteome</keyword>
<dbReference type="EMBL" id="CM023482">
    <property type="protein sequence ID" value="KAH6939897.1"/>
    <property type="molecule type" value="Genomic_DNA"/>
</dbReference>
<evidence type="ECO:0000313" key="1">
    <source>
        <dbReference type="EMBL" id="KAH6939897.1"/>
    </source>
</evidence>
<protein>
    <submittedName>
        <fullName evidence="1">Uncharacterized protein</fullName>
    </submittedName>
</protein>
<reference evidence="1" key="1">
    <citation type="submission" date="2020-05" db="EMBL/GenBank/DDBJ databases">
        <title>Large-scale comparative analyses of tick genomes elucidate their genetic diversity and vector capacities.</title>
        <authorList>
            <person name="Jia N."/>
            <person name="Wang J."/>
            <person name="Shi W."/>
            <person name="Du L."/>
            <person name="Sun Y."/>
            <person name="Zhan W."/>
            <person name="Jiang J."/>
            <person name="Wang Q."/>
            <person name="Zhang B."/>
            <person name="Ji P."/>
            <person name="Sakyi L.B."/>
            <person name="Cui X."/>
            <person name="Yuan T."/>
            <person name="Jiang B."/>
            <person name="Yang W."/>
            <person name="Lam T.T.-Y."/>
            <person name="Chang Q."/>
            <person name="Ding S."/>
            <person name="Wang X."/>
            <person name="Zhu J."/>
            <person name="Ruan X."/>
            <person name="Zhao L."/>
            <person name="Wei J."/>
            <person name="Que T."/>
            <person name="Du C."/>
            <person name="Cheng J."/>
            <person name="Dai P."/>
            <person name="Han X."/>
            <person name="Huang E."/>
            <person name="Gao Y."/>
            <person name="Liu J."/>
            <person name="Shao H."/>
            <person name="Ye R."/>
            <person name="Li L."/>
            <person name="Wei W."/>
            <person name="Wang X."/>
            <person name="Wang C."/>
            <person name="Yang T."/>
            <person name="Huo Q."/>
            <person name="Li W."/>
            <person name="Guo W."/>
            <person name="Chen H."/>
            <person name="Zhou L."/>
            <person name="Ni X."/>
            <person name="Tian J."/>
            <person name="Zhou Y."/>
            <person name="Sheng Y."/>
            <person name="Liu T."/>
            <person name="Pan Y."/>
            <person name="Xia L."/>
            <person name="Li J."/>
            <person name="Zhao F."/>
            <person name="Cao W."/>
        </authorList>
    </citation>
    <scope>NUCLEOTIDE SEQUENCE</scope>
    <source>
        <strain evidence="1">Hyas-2018</strain>
    </source>
</reference>
<dbReference type="Proteomes" id="UP000821845">
    <property type="component" value="Chromosome 2"/>
</dbReference>
<comment type="caution">
    <text evidence="1">The sequence shown here is derived from an EMBL/GenBank/DDBJ whole genome shotgun (WGS) entry which is preliminary data.</text>
</comment>
<sequence length="111" mass="12064">MEAGSGDEGHQRSFYSTSEGPDAPPPVGQKSENPTTPSTPDTLLFIACRERAPVPRPSLDADCVRQQRDERSKQRTGERSRPCGTPTAQDRDAAVRPLPVITARPPPEEVT</sequence>
<accession>A0ACB7T0Q4</accession>
<organism evidence="1 2">
    <name type="scientific">Hyalomma asiaticum</name>
    <name type="common">Tick</name>
    <dbReference type="NCBI Taxonomy" id="266040"/>
    <lineage>
        <taxon>Eukaryota</taxon>
        <taxon>Metazoa</taxon>
        <taxon>Ecdysozoa</taxon>
        <taxon>Arthropoda</taxon>
        <taxon>Chelicerata</taxon>
        <taxon>Arachnida</taxon>
        <taxon>Acari</taxon>
        <taxon>Parasitiformes</taxon>
        <taxon>Ixodida</taxon>
        <taxon>Ixodoidea</taxon>
        <taxon>Ixodidae</taxon>
        <taxon>Hyalomminae</taxon>
        <taxon>Hyalomma</taxon>
    </lineage>
</organism>
<evidence type="ECO:0000313" key="2">
    <source>
        <dbReference type="Proteomes" id="UP000821845"/>
    </source>
</evidence>